<dbReference type="NCBIfam" id="TIGR02098">
    <property type="entry name" value="MJ0042_CXXC"/>
    <property type="match status" value="1"/>
</dbReference>
<dbReference type="STRING" id="429728.SAMN05216456_2724"/>
<gene>
    <name evidence="3" type="ORF">SAMN05216456_2724</name>
</gene>
<evidence type="ECO:0000256" key="1">
    <source>
        <dbReference type="SAM" id="MobiDB-lite"/>
    </source>
</evidence>
<dbReference type="OrthoDB" id="7159357at2"/>
<keyword evidence="4" id="KW-1185">Reference proteome</keyword>
<dbReference type="InterPro" id="IPR011723">
    <property type="entry name" value="Znf/thioredoxin_put"/>
</dbReference>
<feature type="domain" description="Zinc finger/thioredoxin putative" evidence="2">
    <location>
        <begin position="8"/>
        <end position="43"/>
    </location>
</feature>
<name>A0A1I7NR33_9HYPH</name>
<feature type="region of interest" description="Disordered" evidence="1">
    <location>
        <begin position="82"/>
        <end position="118"/>
    </location>
</feature>
<reference evidence="3 4" key="1">
    <citation type="submission" date="2016-10" db="EMBL/GenBank/DDBJ databases">
        <authorList>
            <person name="de Groot N.N."/>
        </authorList>
    </citation>
    <scope>NUCLEOTIDE SEQUENCE [LARGE SCALE GENOMIC DNA]</scope>
    <source>
        <strain evidence="3 4">IPL20</strain>
    </source>
</reference>
<feature type="region of interest" description="Disordered" evidence="1">
    <location>
        <begin position="274"/>
        <end position="344"/>
    </location>
</feature>
<dbReference type="EMBL" id="FPCK01000003">
    <property type="protein sequence ID" value="SFV37052.1"/>
    <property type="molecule type" value="Genomic_DNA"/>
</dbReference>
<organism evidence="3 4">
    <name type="scientific">Devosia crocina</name>
    <dbReference type="NCBI Taxonomy" id="429728"/>
    <lineage>
        <taxon>Bacteria</taxon>
        <taxon>Pseudomonadati</taxon>
        <taxon>Pseudomonadota</taxon>
        <taxon>Alphaproteobacteria</taxon>
        <taxon>Hyphomicrobiales</taxon>
        <taxon>Devosiaceae</taxon>
        <taxon>Devosia</taxon>
    </lineage>
</organism>
<dbReference type="AlphaFoldDB" id="A0A1I7NR33"/>
<dbReference type="Pfam" id="PF13717">
    <property type="entry name" value="Zn_ribbon_4"/>
    <property type="match status" value="1"/>
</dbReference>
<evidence type="ECO:0000259" key="2">
    <source>
        <dbReference type="Pfam" id="PF13717"/>
    </source>
</evidence>
<protein>
    <submittedName>
        <fullName evidence="3">MJ0042 family finger-like domain-containing protein</fullName>
    </submittedName>
</protein>
<accession>A0A1I7NR33</accession>
<proteinExistence type="predicted"/>
<dbReference type="Proteomes" id="UP000199074">
    <property type="component" value="Unassembled WGS sequence"/>
</dbReference>
<evidence type="ECO:0000313" key="3">
    <source>
        <dbReference type="EMBL" id="SFV37052.1"/>
    </source>
</evidence>
<evidence type="ECO:0000313" key="4">
    <source>
        <dbReference type="Proteomes" id="UP000199074"/>
    </source>
</evidence>
<sequence>MLVSAGSMIITCPNCQTQYQVTYEAIGSAGRKVQCANCQKSWKQAAMPDVTPRKPELRIVDPVDAESDRLFDAIEEEALDRALAEEEQASSPEGAGSSDPVLPAKGSKRQSAAELQERQKAFSRRQRAMVSRLPMARLRLGARIVSGTLLALIVLGGYFGRVQIVERVPDMAGVYASIGLGVNVQGLEIENLQSSRSIADGRPVLVVSAQIVGVMPRPVSVPPVLVSLLDDTGHAVYEWSVTPRVRDLMAGERATFDTRLPLPPSDASRVRLSFGGARSGANGSEDADAVARAADQGTETQQPVMAEGHEAEHHAAAPHGASSHDAQEHAVETPVEAHAPAVHH</sequence>